<proteinExistence type="inferred from homology"/>
<dbReference type="SUPFAM" id="SSF48013">
    <property type="entry name" value="NusB-like"/>
    <property type="match status" value="1"/>
</dbReference>
<dbReference type="InterPro" id="IPR011605">
    <property type="entry name" value="NusB_fam"/>
</dbReference>
<organism evidence="7 8">
    <name type="scientific">Peptostreptococcus russellii</name>
    <dbReference type="NCBI Taxonomy" id="215200"/>
    <lineage>
        <taxon>Bacteria</taxon>
        <taxon>Bacillati</taxon>
        <taxon>Bacillota</taxon>
        <taxon>Clostridia</taxon>
        <taxon>Peptostreptococcales</taxon>
        <taxon>Peptostreptococcaceae</taxon>
        <taxon>Peptostreptococcus</taxon>
    </lineage>
</organism>
<reference evidence="7 8" key="1">
    <citation type="submission" date="2016-10" db="EMBL/GenBank/DDBJ databases">
        <authorList>
            <person name="de Groot N.N."/>
        </authorList>
    </citation>
    <scope>NUCLEOTIDE SEQUENCE [LARGE SCALE GENOMIC DNA]</scope>
    <source>
        <strain evidence="7 8">Calf135</strain>
    </source>
</reference>
<dbReference type="GO" id="GO:0006353">
    <property type="term" value="P:DNA-templated transcription termination"/>
    <property type="evidence" value="ECO:0007669"/>
    <property type="project" value="InterPro"/>
</dbReference>
<evidence type="ECO:0000256" key="3">
    <source>
        <dbReference type="ARBA" id="ARBA00022884"/>
    </source>
</evidence>
<evidence type="ECO:0000256" key="2">
    <source>
        <dbReference type="ARBA" id="ARBA00022814"/>
    </source>
</evidence>
<dbReference type="OrthoDB" id="9811381at2"/>
<dbReference type="Gene3D" id="1.10.940.10">
    <property type="entry name" value="NusB-like"/>
    <property type="match status" value="1"/>
</dbReference>
<comment type="similarity">
    <text evidence="1">Belongs to the NusB family.</text>
</comment>
<dbReference type="PANTHER" id="PTHR11078:SF3">
    <property type="entry name" value="ANTITERMINATION NUSB DOMAIN-CONTAINING PROTEIN"/>
    <property type="match status" value="1"/>
</dbReference>
<name>A0A1H8FFQ4_9FIRM</name>
<dbReference type="Proteomes" id="UP000199512">
    <property type="component" value="Unassembled WGS sequence"/>
</dbReference>
<keyword evidence="2" id="KW-0889">Transcription antitermination</keyword>
<dbReference type="GO" id="GO:0031564">
    <property type="term" value="P:transcription antitermination"/>
    <property type="evidence" value="ECO:0007669"/>
    <property type="project" value="UniProtKB-KW"/>
</dbReference>
<dbReference type="InterPro" id="IPR006027">
    <property type="entry name" value="NusB_RsmB_TIM44"/>
</dbReference>
<keyword evidence="4" id="KW-0805">Transcription regulation</keyword>
<dbReference type="STRING" id="215200.SAMN05216454_102105"/>
<evidence type="ECO:0000256" key="5">
    <source>
        <dbReference type="ARBA" id="ARBA00023163"/>
    </source>
</evidence>
<evidence type="ECO:0000256" key="4">
    <source>
        <dbReference type="ARBA" id="ARBA00023015"/>
    </source>
</evidence>
<sequence>MKNNKVNDLLVRRVVSRELFMKFLYQNELLEAGWEDLYQKLDTFLDGVEDDAMEIHIENGGREFDQLETYRDVVLDGSYLMDMSRVIESNISEIDEYINKYARNWTVETLPKVDVSILRIAIAEIKYTAIVPNGVACDQAVILAKKYCDDNAYKYINGILGSIIGE</sequence>
<keyword evidence="5" id="KW-0804">Transcription</keyword>
<keyword evidence="3" id="KW-0694">RNA-binding</keyword>
<feature type="domain" description="NusB/RsmB/TIM44" evidence="6">
    <location>
        <begin position="76"/>
        <end position="163"/>
    </location>
</feature>
<evidence type="ECO:0000313" key="8">
    <source>
        <dbReference type="Proteomes" id="UP000199512"/>
    </source>
</evidence>
<dbReference type="InterPro" id="IPR035926">
    <property type="entry name" value="NusB-like_sf"/>
</dbReference>
<dbReference type="AlphaFoldDB" id="A0A1H8FFQ4"/>
<dbReference type="NCBIfam" id="TIGR01951">
    <property type="entry name" value="nusB"/>
    <property type="match status" value="1"/>
</dbReference>
<accession>A0A1H8FFQ4</accession>
<dbReference type="RefSeq" id="WP_091974042.1">
    <property type="nucleotide sequence ID" value="NZ_FODF01000002.1"/>
</dbReference>
<dbReference type="PANTHER" id="PTHR11078">
    <property type="entry name" value="N UTILIZATION SUBSTANCE PROTEIN B-RELATED"/>
    <property type="match status" value="1"/>
</dbReference>
<evidence type="ECO:0000259" key="6">
    <source>
        <dbReference type="Pfam" id="PF01029"/>
    </source>
</evidence>
<dbReference type="EMBL" id="FODF01000002">
    <property type="protein sequence ID" value="SEN30440.1"/>
    <property type="molecule type" value="Genomic_DNA"/>
</dbReference>
<gene>
    <name evidence="7" type="ORF">SAMN05216454_102105</name>
</gene>
<dbReference type="GO" id="GO:0005829">
    <property type="term" value="C:cytosol"/>
    <property type="evidence" value="ECO:0007669"/>
    <property type="project" value="TreeGrafter"/>
</dbReference>
<keyword evidence="8" id="KW-1185">Reference proteome</keyword>
<evidence type="ECO:0000313" key="7">
    <source>
        <dbReference type="EMBL" id="SEN30440.1"/>
    </source>
</evidence>
<protein>
    <submittedName>
        <fullName evidence="7">NusB antitermination factor</fullName>
    </submittedName>
</protein>
<dbReference type="Pfam" id="PF01029">
    <property type="entry name" value="NusB"/>
    <property type="match status" value="1"/>
</dbReference>
<evidence type="ECO:0000256" key="1">
    <source>
        <dbReference type="ARBA" id="ARBA00005952"/>
    </source>
</evidence>
<dbReference type="GO" id="GO:0003723">
    <property type="term" value="F:RNA binding"/>
    <property type="evidence" value="ECO:0007669"/>
    <property type="project" value="UniProtKB-KW"/>
</dbReference>